<dbReference type="RefSeq" id="WP_132644681.1">
    <property type="nucleotide sequence ID" value="NZ_NRRI01000002.1"/>
</dbReference>
<dbReference type="OrthoDB" id="9802846at2"/>
<proteinExistence type="predicted"/>
<sequence length="120" mass="12745">MQGMNRTSGAAISDVAHLQQSIADILGTPLGTRLMRRDYGSLLPELLDQPDNGATRVRLHAAIASALMRWEPRIRLSSAAISTGTRAGQVIVDITGTYIRASGEQQLLALRVPILAAGAV</sequence>
<gene>
    <name evidence="2" type="ORF">EV684_101571</name>
</gene>
<evidence type="ECO:0000313" key="2">
    <source>
        <dbReference type="EMBL" id="TCP05697.1"/>
    </source>
</evidence>
<dbReference type="Pfam" id="PF04965">
    <property type="entry name" value="GPW_gp25"/>
    <property type="match status" value="1"/>
</dbReference>
<evidence type="ECO:0000313" key="3">
    <source>
        <dbReference type="Proteomes" id="UP000295106"/>
    </source>
</evidence>
<protein>
    <recommendedName>
        <fullName evidence="1">IraD/Gp25-like domain-containing protein</fullName>
    </recommendedName>
</protein>
<dbReference type="Proteomes" id="UP000295106">
    <property type="component" value="Unassembled WGS sequence"/>
</dbReference>
<accession>A0A4R2MKW1</accession>
<dbReference type="InterPro" id="IPR007048">
    <property type="entry name" value="IraD/Gp25-like"/>
</dbReference>
<dbReference type="SUPFAM" id="SSF160719">
    <property type="entry name" value="gpW/gp25-like"/>
    <property type="match status" value="1"/>
</dbReference>
<dbReference type="EMBL" id="SLXD01000001">
    <property type="protein sequence ID" value="TCP05697.1"/>
    <property type="molecule type" value="Genomic_DNA"/>
</dbReference>
<comment type="caution">
    <text evidence="2">The sequence shown here is derived from an EMBL/GenBank/DDBJ whole genome shotgun (WGS) entry which is preliminary data.</text>
</comment>
<dbReference type="Gene3D" id="3.10.450.40">
    <property type="match status" value="1"/>
</dbReference>
<reference evidence="2 3" key="1">
    <citation type="submission" date="2019-03" db="EMBL/GenBank/DDBJ databases">
        <title>Genomic Encyclopedia of Type Strains, Phase IV (KMG-IV): sequencing the most valuable type-strain genomes for metagenomic binning, comparative biology and taxonomic classification.</title>
        <authorList>
            <person name="Goeker M."/>
        </authorList>
    </citation>
    <scope>NUCLEOTIDE SEQUENCE [LARGE SCALE GENOMIC DNA]</scope>
    <source>
        <strain evidence="2 3">DSM 1709</strain>
    </source>
</reference>
<feature type="domain" description="IraD/Gp25-like" evidence="1">
    <location>
        <begin position="16"/>
        <end position="97"/>
    </location>
</feature>
<name>A0A4R2MKW1_RUBGE</name>
<dbReference type="AlphaFoldDB" id="A0A4R2MKW1"/>
<organism evidence="2 3">
    <name type="scientific">Rubrivivax gelatinosus</name>
    <name type="common">Rhodocyclus gelatinosus</name>
    <name type="synonym">Rhodopseudomonas gelatinosa</name>
    <dbReference type="NCBI Taxonomy" id="28068"/>
    <lineage>
        <taxon>Bacteria</taxon>
        <taxon>Pseudomonadati</taxon>
        <taxon>Pseudomonadota</taxon>
        <taxon>Betaproteobacteria</taxon>
        <taxon>Burkholderiales</taxon>
        <taxon>Sphaerotilaceae</taxon>
        <taxon>Rubrivivax</taxon>
    </lineage>
</organism>
<evidence type="ECO:0000259" key="1">
    <source>
        <dbReference type="Pfam" id="PF04965"/>
    </source>
</evidence>